<dbReference type="PROSITE" id="PS50112">
    <property type="entry name" value="PAS"/>
    <property type="match status" value="1"/>
</dbReference>
<dbReference type="InterPro" id="IPR035965">
    <property type="entry name" value="PAS-like_dom_sf"/>
</dbReference>
<comment type="cofactor">
    <cofactor evidence="1">
        <name>Mg(2+)</name>
        <dbReference type="ChEBI" id="CHEBI:18420"/>
    </cofactor>
</comment>
<dbReference type="CDD" id="cd01949">
    <property type="entry name" value="GGDEF"/>
    <property type="match status" value="1"/>
</dbReference>
<feature type="transmembrane region" description="Helical" evidence="4">
    <location>
        <begin position="289"/>
        <end position="315"/>
    </location>
</feature>
<dbReference type="NCBIfam" id="TIGR00254">
    <property type="entry name" value="GGDEF"/>
    <property type="match status" value="1"/>
</dbReference>
<sequence>MPLRLRLLSLFVPLLLATVTGVWLLAQNTLVARFDRSDHEELNDRLQQLNRQLYQTLRYHLAVARDWAWWDDSFEFIARGNPEYIDSNLSGDTLENLNLHLVIYYDAAGKPVHTRWRKSSNHTLITLDGQPAPSSQALQPMVTTALQALRMQHSSNNIRDNRVLLVRVANVVMLAVQVSITPGEDRSTSNGALVMVRLLDKAWQEEMQSGLRTPIQLRQAKTSTLPALPLSLPLDVQKPAITLLSRETPSEHLQSGWLRIGDAQHQAQFDIELSLPRQLYLQGQHSVEFFLISAFVLAGVGLLIGFLSFEYWVLVPIRHINRHIKRIAQQPKHRLPITGNDELTRVSRSINLMLDQRQDSSERERLILDNIKDGYCELDVQGRLTRINHTMQSIIGASEEQLVGTHYSAMLPEALRPTAEHFFQEAIACSDQIPAFNSQYQRADGSLGHFEIRLSQITDSQDQICGLRGILRDTSRQEAYHSALLDMAYRDALTGVGNRKAFSERLQGLCRGNAPFALLFIDLDQFKPVNDRFGHDVGDQLLQHVAKRLSGLLRDDDRVFRLGGDEFTVVLPNTQREQAWMIAQRLLNRAGEDYDIDGTCIDFITPSIGLAMYPEDAQDSESLLRAADLAMYEAKQARNRVMSYSPALATSHSPDTP</sequence>
<feature type="domain" description="PAS" evidence="5">
    <location>
        <begin position="360"/>
        <end position="430"/>
    </location>
</feature>
<dbReference type="PROSITE" id="PS50887">
    <property type="entry name" value="GGDEF"/>
    <property type="match status" value="1"/>
</dbReference>
<dbReference type="AlphaFoldDB" id="A0A1H7JA35"/>
<comment type="subcellular location">
    <subcellularLocation>
        <location evidence="2">Cell inner membrane</location>
    </subcellularLocation>
</comment>
<evidence type="ECO:0000259" key="7">
    <source>
        <dbReference type="PROSITE" id="PS50887"/>
    </source>
</evidence>
<evidence type="ECO:0000259" key="5">
    <source>
        <dbReference type="PROSITE" id="PS50112"/>
    </source>
</evidence>
<dbReference type="RefSeq" id="WP_074866026.1">
    <property type="nucleotide sequence ID" value="NZ_FOAS01000004.1"/>
</dbReference>
<dbReference type="GO" id="GO:0003824">
    <property type="term" value="F:catalytic activity"/>
    <property type="evidence" value="ECO:0007669"/>
    <property type="project" value="UniProtKB-ARBA"/>
</dbReference>
<keyword evidence="4" id="KW-0812">Transmembrane</keyword>
<dbReference type="NCBIfam" id="TIGR00229">
    <property type="entry name" value="sensory_box"/>
    <property type="match status" value="1"/>
</dbReference>
<dbReference type="InterPro" id="IPR007892">
    <property type="entry name" value="CHASE4"/>
</dbReference>
<name>A0A1H7JA35_9GAMM</name>
<dbReference type="PROSITE" id="PS50885">
    <property type="entry name" value="HAMP"/>
    <property type="match status" value="1"/>
</dbReference>
<feature type="domain" description="GGDEF" evidence="7">
    <location>
        <begin position="514"/>
        <end position="646"/>
    </location>
</feature>
<dbReference type="InterPro" id="IPR000014">
    <property type="entry name" value="PAS"/>
</dbReference>
<dbReference type="InterPro" id="IPR000160">
    <property type="entry name" value="GGDEF_dom"/>
</dbReference>
<dbReference type="InterPro" id="IPR043128">
    <property type="entry name" value="Rev_trsase/Diguanyl_cyclase"/>
</dbReference>
<evidence type="ECO:0000256" key="3">
    <source>
        <dbReference type="ARBA" id="ARBA00022777"/>
    </source>
</evidence>
<dbReference type="Pfam" id="PF08448">
    <property type="entry name" value="PAS_4"/>
    <property type="match status" value="1"/>
</dbReference>
<dbReference type="GO" id="GO:0007165">
    <property type="term" value="P:signal transduction"/>
    <property type="evidence" value="ECO:0007669"/>
    <property type="project" value="InterPro"/>
</dbReference>
<dbReference type="Gene3D" id="3.30.70.270">
    <property type="match status" value="1"/>
</dbReference>
<evidence type="ECO:0000256" key="2">
    <source>
        <dbReference type="ARBA" id="ARBA00004533"/>
    </source>
</evidence>
<dbReference type="InterPro" id="IPR052163">
    <property type="entry name" value="DGC-Regulatory_Protein"/>
</dbReference>
<dbReference type="PANTHER" id="PTHR46663:SF4">
    <property type="entry name" value="DIGUANYLATE CYCLASE DGCT-RELATED"/>
    <property type="match status" value="1"/>
</dbReference>
<keyword evidence="9" id="KW-1185">Reference proteome</keyword>
<evidence type="ECO:0000259" key="6">
    <source>
        <dbReference type="PROSITE" id="PS50885"/>
    </source>
</evidence>
<dbReference type="InterPro" id="IPR013656">
    <property type="entry name" value="PAS_4"/>
</dbReference>
<dbReference type="SUPFAM" id="SSF55785">
    <property type="entry name" value="PYP-like sensor domain (PAS domain)"/>
    <property type="match status" value="1"/>
</dbReference>
<keyword evidence="3" id="KW-0418">Kinase</keyword>
<accession>A0A1H7JA35</accession>
<dbReference type="FunFam" id="3.30.70.270:FF:000001">
    <property type="entry name" value="Diguanylate cyclase domain protein"/>
    <property type="match status" value="1"/>
</dbReference>
<dbReference type="EMBL" id="FOAS01000004">
    <property type="protein sequence ID" value="SEK71192.1"/>
    <property type="molecule type" value="Genomic_DNA"/>
</dbReference>
<dbReference type="PANTHER" id="PTHR46663">
    <property type="entry name" value="DIGUANYLATE CYCLASE DGCT-RELATED"/>
    <property type="match status" value="1"/>
</dbReference>
<dbReference type="Pfam" id="PF05228">
    <property type="entry name" value="CHASE4"/>
    <property type="match status" value="1"/>
</dbReference>
<reference evidence="8 9" key="1">
    <citation type="submission" date="2016-10" db="EMBL/GenBank/DDBJ databases">
        <authorList>
            <person name="de Groot N.N."/>
        </authorList>
    </citation>
    <scope>NUCLEOTIDE SEQUENCE [LARGE SCALE GENOMIC DNA]</scope>
    <source>
        <strain evidence="8 9">JCM 19513</strain>
    </source>
</reference>
<dbReference type="Gene3D" id="6.10.340.10">
    <property type="match status" value="1"/>
</dbReference>
<dbReference type="Proteomes" id="UP000185766">
    <property type="component" value="Unassembled WGS sequence"/>
</dbReference>
<dbReference type="Pfam" id="PF00990">
    <property type="entry name" value="GGDEF"/>
    <property type="match status" value="1"/>
</dbReference>
<keyword evidence="4" id="KW-1133">Transmembrane helix</keyword>
<dbReference type="Pfam" id="PF00672">
    <property type="entry name" value="HAMP"/>
    <property type="match status" value="1"/>
</dbReference>
<protein>
    <submittedName>
        <fullName evidence="8">PAS domain S-box-containing protein/diguanylate cyclase (GGDEF) domain-containing protein</fullName>
    </submittedName>
</protein>
<keyword evidence="3" id="KW-0808">Transferase</keyword>
<evidence type="ECO:0000256" key="4">
    <source>
        <dbReference type="SAM" id="Phobius"/>
    </source>
</evidence>
<dbReference type="SUPFAM" id="SSF55073">
    <property type="entry name" value="Nucleotide cyclase"/>
    <property type="match status" value="1"/>
</dbReference>
<dbReference type="CDD" id="cd00130">
    <property type="entry name" value="PAS"/>
    <property type="match status" value="1"/>
</dbReference>
<dbReference type="STRING" id="1429083.GCA_001885685_00688"/>
<evidence type="ECO:0000313" key="9">
    <source>
        <dbReference type="Proteomes" id="UP000185766"/>
    </source>
</evidence>
<dbReference type="SMART" id="SM00267">
    <property type="entry name" value="GGDEF"/>
    <property type="match status" value="1"/>
</dbReference>
<dbReference type="SMART" id="SM00091">
    <property type="entry name" value="PAS"/>
    <property type="match status" value="1"/>
</dbReference>
<proteinExistence type="predicted"/>
<feature type="domain" description="HAMP" evidence="6">
    <location>
        <begin position="311"/>
        <end position="362"/>
    </location>
</feature>
<evidence type="ECO:0000313" key="8">
    <source>
        <dbReference type="EMBL" id="SEK71192.1"/>
    </source>
</evidence>
<dbReference type="InterPro" id="IPR029787">
    <property type="entry name" value="Nucleotide_cyclase"/>
</dbReference>
<dbReference type="InterPro" id="IPR003660">
    <property type="entry name" value="HAMP_dom"/>
</dbReference>
<evidence type="ECO:0000256" key="1">
    <source>
        <dbReference type="ARBA" id="ARBA00001946"/>
    </source>
</evidence>
<gene>
    <name evidence="8" type="ORF">SAMN05216214_104206</name>
</gene>
<keyword evidence="4" id="KW-0472">Membrane</keyword>
<organism evidence="8 9">
    <name type="scientific">Atopomonas hussainii</name>
    <dbReference type="NCBI Taxonomy" id="1429083"/>
    <lineage>
        <taxon>Bacteria</taxon>
        <taxon>Pseudomonadati</taxon>
        <taxon>Pseudomonadota</taxon>
        <taxon>Gammaproteobacteria</taxon>
        <taxon>Pseudomonadales</taxon>
        <taxon>Pseudomonadaceae</taxon>
        <taxon>Atopomonas</taxon>
    </lineage>
</organism>
<dbReference type="Gene3D" id="3.30.450.20">
    <property type="entry name" value="PAS domain"/>
    <property type="match status" value="1"/>
</dbReference>
<dbReference type="SMART" id="SM00304">
    <property type="entry name" value="HAMP"/>
    <property type="match status" value="1"/>
</dbReference>
<dbReference type="CDD" id="cd06225">
    <property type="entry name" value="HAMP"/>
    <property type="match status" value="1"/>
</dbReference>
<dbReference type="GO" id="GO:0005886">
    <property type="term" value="C:plasma membrane"/>
    <property type="evidence" value="ECO:0007669"/>
    <property type="project" value="UniProtKB-SubCell"/>
</dbReference>